<evidence type="ECO:0000313" key="3">
    <source>
        <dbReference type="EMBL" id="GCC29821.1"/>
    </source>
</evidence>
<proteinExistence type="inferred from homology"/>
<name>A0A401SHE8_CHIPU</name>
<feature type="compositionally biased region" description="Low complexity" evidence="2">
    <location>
        <begin position="123"/>
        <end position="140"/>
    </location>
</feature>
<reference evidence="3 4" key="1">
    <citation type="journal article" date="2018" name="Nat. Ecol. Evol.">
        <title>Shark genomes provide insights into elasmobranch evolution and the origin of vertebrates.</title>
        <authorList>
            <person name="Hara Y"/>
            <person name="Yamaguchi K"/>
            <person name="Onimaru K"/>
            <person name="Kadota M"/>
            <person name="Koyanagi M"/>
            <person name="Keeley SD"/>
            <person name="Tatsumi K"/>
            <person name="Tanaka K"/>
            <person name="Motone F"/>
            <person name="Kageyama Y"/>
            <person name="Nozu R"/>
            <person name="Adachi N"/>
            <person name="Nishimura O"/>
            <person name="Nakagawa R"/>
            <person name="Tanegashima C"/>
            <person name="Kiyatake I"/>
            <person name="Matsumoto R"/>
            <person name="Murakumo K"/>
            <person name="Nishida K"/>
            <person name="Terakita A"/>
            <person name="Kuratani S"/>
            <person name="Sato K"/>
            <person name="Hyodo S Kuraku.S."/>
        </authorList>
    </citation>
    <scope>NUCLEOTIDE SEQUENCE [LARGE SCALE GENOMIC DNA]</scope>
</reference>
<dbReference type="OrthoDB" id="5989898at2759"/>
<protein>
    <recommendedName>
        <fullName evidence="5">B-cell CLL/lymphoma 7 protein family member B</fullName>
    </recommendedName>
</protein>
<sequence>MSGRSVRAETRSRAKDDIKKVMAAIEKVRKWEKKWVTVGDTSLRIFKWVPVTDPKEDIRAPRMTQLDKAKSKNSLETKSTKGDKGFQLLPVSDNSSSPILLELNDETSNQSSLSDAYQVKVDSSTNSSPSPEQSEPVSPTLLSDFKADDSQPPMLGQESMEEVGDDPPMLTKEELVPLQPQVVEEEDDEYSGAPPLKRVCTGQNAVTQPVTES</sequence>
<dbReference type="PANTHER" id="PTHR12767:SF10">
    <property type="entry name" value="B-CELL CLL_LYMPHOMA 7 PROTEIN FAMILY MEMBER C"/>
    <property type="match status" value="1"/>
</dbReference>
<feature type="compositionally biased region" description="Basic and acidic residues" evidence="2">
    <location>
        <begin position="54"/>
        <end position="84"/>
    </location>
</feature>
<evidence type="ECO:0000313" key="4">
    <source>
        <dbReference type="Proteomes" id="UP000287033"/>
    </source>
</evidence>
<dbReference type="AlphaFoldDB" id="A0A401SHE8"/>
<dbReference type="STRING" id="137246.A0A401SHE8"/>
<feature type="compositionally biased region" description="Polar residues" evidence="2">
    <location>
        <begin position="201"/>
        <end position="213"/>
    </location>
</feature>
<keyword evidence="4" id="KW-1185">Reference proteome</keyword>
<comment type="caution">
    <text evidence="3">The sequence shown here is derived from an EMBL/GenBank/DDBJ whole genome shotgun (WGS) entry which is preliminary data.</text>
</comment>
<gene>
    <name evidence="3" type="ORF">chiPu_0008263</name>
</gene>
<accession>A0A401SHE8</accession>
<comment type="similarity">
    <text evidence="1">Belongs to the BCL7 family.</text>
</comment>
<evidence type="ECO:0000256" key="1">
    <source>
        <dbReference type="ARBA" id="ARBA00010326"/>
    </source>
</evidence>
<evidence type="ECO:0000256" key="2">
    <source>
        <dbReference type="SAM" id="MobiDB-lite"/>
    </source>
</evidence>
<dbReference type="Pfam" id="PF04714">
    <property type="entry name" value="BCL_N"/>
    <property type="match status" value="1"/>
</dbReference>
<dbReference type="Proteomes" id="UP000287033">
    <property type="component" value="Unassembled WGS sequence"/>
</dbReference>
<feature type="compositionally biased region" description="Polar residues" evidence="2">
    <location>
        <begin position="106"/>
        <end position="115"/>
    </location>
</feature>
<dbReference type="InterPro" id="IPR006804">
    <property type="entry name" value="BCL7"/>
</dbReference>
<organism evidence="3 4">
    <name type="scientific">Chiloscyllium punctatum</name>
    <name type="common">Brownbanded bambooshark</name>
    <name type="synonym">Hemiscyllium punctatum</name>
    <dbReference type="NCBI Taxonomy" id="137246"/>
    <lineage>
        <taxon>Eukaryota</taxon>
        <taxon>Metazoa</taxon>
        <taxon>Chordata</taxon>
        <taxon>Craniata</taxon>
        <taxon>Vertebrata</taxon>
        <taxon>Chondrichthyes</taxon>
        <taxon>Elasmobranchii</taxon>
        <taxon>Galeomorphii</taxon>
        <taxon>Galeoidea</taxon>
        <taxon>Orectolobiformes</taxon>
        <taxon>Hemiscylliidae</taxon>
        <taxon>Chiloscyllium</taxon>
    </lineage>
</organism>
<evidence type="ECO:0008006" key="5">
    <source>
        <dbReference type="Google" id="ProtNLM"/>
    </source>
</evidence>
<dbReference type="EMBL" id="BEZZ01000268">
    <property type="protein sequence ID" value="GCC29821.1"/>
    <property type="molecule type" value="Genomic_DNA"/>
</dbReference>
<dbReference type="PANTHER" id="PTHR12767">
    <property type="entry name" value="BCL7 RELATED"/>
    <property type="match status" value="1"/>
</dbReference>
<feature type="region of interest" description="Disordered" evidence="2">
    <location>
        <begin position="54"/>
        <end position="213"/>
    </location>
</feature>
<dbReference type="OMA" id="WVPVTDN"/>